<gene>
    <name evidence="8" type="ORF">Taro_019304</name>
</gene>
<dbReference type="GO" id="GO:0003677">
    <property type="term" value="F:DNA binding"/>
    <property type="evidence" value="ECO:0007669"/>
    <property type="project" value="TreeGrafter"/>
</dbReference>
<dbReference type="Pfam" id="PF03847">
    <property type="entry name" value="TFIID_20kDa"/>
    <property type="match status" value="1"/>
</dbReference>
<feature type="compositionally biased region" description="Polar residues" evidence="6">
    <location>
        <begin position="149"/>
        <end position="164"/>
    </location>
</feature>
<name>A0A843UYS2_COLES</name>
<protein>
    <recommendedName>
        <fullName evidence="7">Transcription initiation factor TFIID subunit 12 domain-containing protein</fullName>
    </recommendedName>
</protein>
<keyword evidence="5" id="KW-0539">Nucleus</keyword>
<feature type="compositionally biased region" description="Low complexity" evidence="6">
    <location>
        <begin position="165"/>
        <end position="178"/>
    </location>
</feature>
<feature type="region of interest" description="Disordered" evidence="6">
    <location>
        <begin position="203"/>
        <end position="280"/>
    </location>
</feature>
<dbReference type="SUPFAM" id="SSF47113">
    <property type="entry name" value="Histone-fold"/>
    <property type="match status" value="1"/>
</dbReference>
<comment type="caution">
    <text evidence="8">The sequence shown here is derived from an EMBL/GenBank/DDBJ whole genome shotgun (WGS) entry which is preliminary data.</text>
</comment>
<dbReference type="AlphaFoldDB" id="A0A843UYS2"/>
<dbReference type="GO" id="GO:0005669">
    <property type="term" value="C:transcription factor TFIID complex"/>
    <property type="evidence" value="ECO:0007669"/>
    <property type="project" value="InterPro"/>
</dbReference>
<evidence type="ECO:0000313" key="8">
    <source>
        <dbReference type="EMBL" id="MQL86760.1"/>
    </source>
</evidence>
<dbReference type="GO" id="GO:0017025">
    <property type="term" value="F:TBP-class protein binding"/>
    <property type="evidence" value="ECO:0007669"/>
    <property type="project" value="TreeGrafter"/>
</dbReference>
<dbReference type="InterPro" id="IPR003228">
    <property type="entry name" value="TFIID_TAF12_dom"/>
</dbReference>
<evidence type="ECO:0000313" key="9">
    <source>
        <dbReference type="Proteomes" id="UP000652761"/>
    </source>
</evidence>
<evidence type="ECO:0000256" key="4">
    <source>
        <dbReference type="ARBA" id="ARBA00023163"/>
    </source>
</evidence>
<dbReference type="GO" id="GO:0051123">
    <property type="term" value="P:RNA polymerase II preinitiation complex assembly"/>
    <property type="evidence" value="ECO:0007669"/>
    <property type="project" value="TreeGrafter"/>
</dbReference>
<sequence length="445" mass="48197">MMAQAAMSGQLPMLSGQAAAAAQFNIQSQLLAGPRQKAGLVQASQFHQANSSGLALQGMQSIGMISSLGQLRANGPLSFAAQRFNHGQMRQQQLLQQTPSSPQKLPGQGIQRSSSLASMNQLSGLSQNGQTALMQNSVSQQQWMRQMQPSMNTLGSPGSPSYHLQQQQQRHQQAFVQQPLSSSQMQQKTMSLSQQQISQLVQQQQHQQQQSHLGAQQQHQPQHPSLAQQQQLQLLQQQQSSRMSGSSVHKSISLAASHPEIPATGMSTPAGSSSQGMESNNQLLGKRKIQDLVSQVDPLAKLDPEVEDLLLEIADDFIDSVTSFACSLAKHRKSSTLESKDLLLHLGRQCPDPKRRRVVPARLTSPRVFTTAHSSPAPSTALPLPHDSMTGAMATGGFCSNARHRTGGMADFLTEFSNLGSRKKKKQGILICHSTSSLLPIPPMP</sequence>
<feature type="compositionally biased region" description="Polar residues" evidence="6">
    <location>
        <begin position="179"/>
        <end position="190"/>
    </location>
</feature>
<feature type="compositionally biased region" description="Polar residues" evidence="6">
    <location>
        <begin position="265"/>
        <end position="280"/>
    </location>
</feature>
<dbReference type="Gene3D" id="1.10.20.10">
    <property type="entry name" value="Histone, subunit A"/>
    <property type="match status" value="1"/>
</dbReference>
<feature type="compositionally biased region" description="Low complexity" evidence="6">
    <location>
        <begin position="91"/>
        <end position="103"/>
    </location>
</feature>
<dbReference type="GO" id="GO:0000124">
    <property type="term" value="C:SAGA complex"/>
    <property type="evidence" value="ECO:0007669"/>
    <property type="project" value="InterPro"/>
</dbReference>
<reference evidence="8" key="1">
    <citation type="submission" date="2017-07" db="EMBL/GenBank/DDBJ databases">
        <title>Taro Niue Genome Assembly and Annotation.</title>
        <authorList>
            <person name="Atibalentja N."/>
            <person name="Keating K."/>
            <person name="Fields C.J."/>
        </authorList>
    </citation>
    <scope>NUCLEOTIDE SEQUENCE</scope>
    <source>
        <strain evidence="8">Niue_2</strain>
        <tissue evidence="8">Leaf</tissue>
    </source>
</reference>
<keyword evidence="4" id="KW-0804">Transcription</keyword>
<evidence type="ECO:0000256" key="3">
    <source>
        <dbReference type="ARBA" id="ARBA00023015"/>
    </source>
</evidence>
<feature type="region of interest" description="Disordered" evidence="6">
    <location>
        <begin position="88"/>
        <end position="115"/>
    </location>
</feature>
<dbReference type="CDD" id="cd07981">
    <property type="entry name" value="HFD_TAF12"/>
    <property type="match status" value="1"/>
</dbReference>
<accession>A0A843UYS2</accession>
<keyword evidence="9" id="KW-1185">Reference proteome</keyword>
<evidence type="ECO:0000256" key="6">
    <source>
        <dbReference type="SAM" id="MobiDB-lite"/>
    </source>
</evidence>
<comment type="similarity">
    <text evidence="2">Belongs to the TAF12 family.</text>
</comment>
<dbReference type="PANTHER" id="PTHR12264">
    <property type="entry name" value="TRANSCRIPTION INITIATION FACTOR TFIID SUBUNIT 12"/>
    <property type="match status" value="1"/>
</dbReference>
<dbReference type="FunFam" id="1.10.20.10:FF:000011">
    <property type="entry name" value="Transcription initiation factor TFIID subunit 12"/>
    <property type="match status" value="1"/>
</dbReference>
<dbReference type="GO" id="GO:0046982">
    <property type="term" value="F:protein heterodimerization activity"/>
    <property type="evidence" value="ECO:0007669"/>
    <property type="project" value="InterPro"/>
</dbReference>
<dbReference type="PANTHER" id="PTHR12264:SF26">
    <property type="entry name" value="TRANSCRIPTION INITIATION FACTOR TFIID SUBUNIT 12B"/>
    <property type="match status" value="1"/>
</dbReference>
<feature type="region of interest" description="Disordered" evidence="6">
    <location>
        <begin position="149"/>
        <end position="191"/>
    </location>
</feature>
<feature type="compositionally biased region" description="Low complexity" evidence="6">
    <location>
        <begin position="203"/>
        <end position="241"/>
    </location>
</feature>
<feature type="domain" description="Transcription initiation factor TFIID subunit 12" evidence="7">
    <location>
        <begin position="285"/>
        <end position="349"/>
    </location>
</feature>
<comment type="subcellular location">
    <subcellularLocation>
        <location evidence="1">Nucleus</location>
    </subcellularLocation>
</comment>
<evidence type="ECO:0000256" key="5">
    <source>
        <dbReference type="ARBA" id="ARBA00023242"/>
    </source>
</evidence>
<dbReference type="EMBL" id="NMUH01000925">
    <property type="protein sequence ID" value="MQL86760.1"/>
    <property type="molecule type" value="Genomic_DNA"/>
</dbReference>
<evidence type="ECO:0000256" key="2">
    <source>
        <dbReference type="ARBA" id="ARBA00007530"/>
    </source>
</evidence>
<proteinExistence type="inferred from homology"/>
<organism evidence="8 9">
    <name type="scientific">Colocasia esculenta</name>
    <name type="common">Wild taro</name>
    <name type="synonym">Arum esculentum</name>
    <dbReference type="NCBI Taxonomy" id="4460"/>
    <lineage>
        <taxon>Eukaryota</taxon>
        <taxon>Viridiplantae</taxon>
        <taxon>Streptophyta</taxon>
        <taxon>Embryophyta</taxon>
        <taxon>Tracheophyta</taxon>
        <taxon>Spermatophyta</taxon>
        <taxon>Magnoliopsida</taxon>
        <taxon>Liliopsida</taxon>
        <taxon>Araceae</taxon>
        <taxon>Aroideae</taxon>
        <taxon>Colocasieae</taxon>
        <taxon>Colocasia</taxon>
    </lineage>
</organism>
<evidence type="ECO:0000259" key="7">
    <source>
        <dbReference type="Pfam" id="PF03847"/>
    </source>
</evidence>
<dbReference type="Proteomes" id="UP000652761">
    <property type="component" value="Unassembled WGS sequence"/>
</dbReference>
<keyword evidence="3" id="KW-0805">Transcription regulation</keyword>
<evidence type="ECO:0000256" key="1">
    <source>
        <dbReference type="ARBA" id="ARBA00004123"/>
    </source>
</evidence>
<dbReference type="InterPro" id="IPR009072">
    <property type="entry name" value="Histone-fold"/>
</dbReference>
<dbReference type="InterPro" id="IPR037794">
    <property type="entry name" value="TAF12"/>
</dbReference>
<dbReference type="OrthoDB" id="2193432at2759"/>